<evidence type="ECO:0008006" key="4">
    <source>
        <dbReference type="Google" id="ProtNLM"/>
    </source>
</evidence>
<accession>A0A0F9KLD2</accession>
<organism evidence="3">
    <name type="scientific">marine sediment metagenome</name>
    <dbReference type="NCBI Taxonomy" id="412755"/>
    <lineage>
        <taxon>unclassified sequences</taxon>
        <taxon>metagenomes</taxon>
        <taxon>ecological metagenomes</taxon>
    </lineage>
</organism>
<dbReference type="InterPro" id="IPR032675">
    <property type="entry name" value="LRR_dom_sf"/>
</dbReference>
<dbReference type="PANTHER" id="PTHR48051">
    <property type="match status" value="1"/>
</dbReference>
<dbReference type="AlphaFoldDB" id="A0A0F9KLD2"/>
<evidence type="ECO:0000256" key="1">
    <source>
        <dbReference type="ARBA" id="ARBA00022614"/>
    </source>
</evidence>
<dbReference type="InterPro" id="IPR001611">
    <property type="entry name" value="Leu-rich_rpt"/>
</dbReference>
<dbReference type="Gene3D" id="3.80.10.10">
    <property type="entry name" value="Ribonuclease Inhibitor"/>
    <property type="match status" value="1"/>
</dbReference>
<evidence type="ECO:0000313" key="3">
    <source>
        <dbReference type="EMBL" id="KKM82949.1"/>
    </source>
</evidence>
<evidence type="ECO:0000256" key="2">
    <source>
        <dbReference type="ARBA" id="ARBA00022737"/>
    </source>
</evidence>
<protein>
    <recommendedName>
        <fullName evidence="4">Leucine-rich repeat domain-containing protein</fullName>
    </recommendedName>
</protein>
<dbReference type="Pfam" id="PF00560">
    <property type="entry name" value="LRR_1"/>
    <property type="match status" value="1"/>
</dbReference>
<feature type="non-terminal residue" evidence="3">
    <location>
        <position position="1"/>
    </location>
</feature>
<reference evidence="3" key="1">
    <citation type="journal article" date="2015" name="Nature">
        <title>Complex archaea that bridge the gap between prokaryotes and eukaryotes.</title>
        <authorList>
            <person name="Spang A."/>
            <person name="Saw J.H."/>
            <person name="Jorgensen S.L."/>
            <person name="Zaremba-Niedzwiedzka K."/>
            <person name="Martijn J."/>
            <person name="Lind A.E."/>
            <person name="van Eijk R."/>
            <person name="Schleper C."/>
            <person name="Guy L."/>
            <person name="Ettema T.J."/>
        </authorList>
    </citation>
    <scope>NUCLEOTIDE SEQUENCE</scope>
</reference>
<dbReference type="Pfam" id="PF13855">
    <property type="entry name" value="LRR_8"/>
    <property type="match status" value="1"/>
</dbReference>
<proteinExistence type="predicted"/>
<dbReference type="PROSITE" id="PS51450">
    <property type="entry name" value="LRR"/>
    <property type="match status" value="1"/>
</dbReference>
<dbReference type="InterPro" id="IPR050216">
    <property type="entry name" value="LRR_domain-containing"/>
</dbReference>
<dbReference type="GO" id="GO:0005737">
    <property type="term" value="C:cytoplasm"/>
    <property type="evidence" value="ECO:0007669"/>
    <property type="project" value="TreeGrafter"/>
</dbReference>
<dbReference type="SMART" id="SM00369">
    <property type="entry name" value="LRR_TYP"/>
    <property type="match status" value="2"/>
</dbReference>
<dbReference type="InterPro" id="IPR003591">
    <property type="entry name" value="Leu-rich_rpt_typical-subtyp"/>
</dbReference>
<gene>
    <name evidence="3" type="ORF">LCGC14_1314280</name>
</gene>
<dbReference type="SUPFAM" id="SSF52047">
    <property type="entry name" value="RNI-like"/>
    <property type="match status" value="1"/>
</dbReference>
<comment type="caution">
    <text evidence="3">The sequence shown here is derived from an EMBL/GenBank/DDBJ whole genome shotgun (WGS) entry which is preliminary data.</text>
</comment>
<keyword evidence="2" id="KW-0677">Repeat</keyword>
<sequence>AGKPARVVLRGERISNDPDLLDNLQAWSESAYETKLLHSNLAFPLLKKLTEVGDAPAKKVFKEEISKRLSSGFIPVMKFLANEGYLNELNLEEGEIAVENLKKIDFSNCNLVLFPVMITRAEKLELLNISNNYISELVSEIGNLKKLKTLSMDGNQISVLPKELGKLEALEYLTLSFNNLKKLPESIGD</sequence>
<dbReference type="EMBL" id="LAZR01007787">
    <property type="protein sequence ID" value="KKM82949.1"/>
    <property type="molecule type" value="Genomic_DNA"/>
</dbReference>
<keyword evidence="1" id="KW-0433">Leucine-rich repeat</keyword>
<name>A0A0F9KLD2_9ZZZZ</name>
<dbReference type="PANTHER" id="PTHR48051:SF1">
    <property type="entry name" value="RAS SUPPRESSOR PROTEIN 1"/>
    <property type="match status" value="1"/>
</dbReference>